<dbReference type="STRING" id="4846.A0A367KGS6"/>
<organism evidence="10 11">
    <name type="scientific">Rhizopus stolonifer</name>
    <name type="common">Rhizopus nigricans</name>
    <dbReference type="NCBI Taxonomy" id="4846"/>
    <lineage>
        <taxon>Eukaryota</taxon>
        <taxon>Fungi</taxon>
        <taxon>Fungi incertae sedis</taxon>
        <taxon>Mucoromycota</taxon>
        <taxon>Mucoromycotina</taxon>
        <taxon>Mucoromycetes</taxon>
        <taxon>Mucorales</taxon>
        <taxon>Mucorineae</taxon>
        <taxon>Rhizopodaceae</taxon>
        <taxon>Rhizopus</taxon>
    </lineage>
</organism>
<dbReference type="OrthoDB" id="5591297at2759"/>
<accession>A0A367KGS6</accession>
<keyword evidence="3" id="KW-0808">Transferase</keyword>
<gene>
    <name evidence="10" type="ORF">CU098_010887</name>
</gene>
<evidence type="ECO:0000256" key="1">
    <source>
        <dbReference type="ARBA" id="ARBA00004790"/>
    </source>
</evidence>
<dbReference type="InterPro" id="IPR004821">
    <property type="entry name" value="Cyt_trans-like"/>
</dbReference>
<evidence type="ECO:0000256" key="8">
    <source>
        <dbReference type="ARBA" id="ARBA00049001"/>
    </source>
</evidence>
<evidence type="ECO:0000256" key="7">
    <source>
        <dbReference type="ARBA" id="ARBA00023027"/>
    </source>
</evidence>
<dbReference type="CDD" id="cd02165">
    <property type="entry name" value="NMNAT"/>
    <property type="match status" value="1"/>
</dbReference>
<keyword evidence="4" id="KW-0548">Nucleotidyltransferase</keyword>
<keyword evidence="7" id="KW-0520">NAD</keyword>
<dbReference type="GO" id="GO:0005737">
    <property type="term" value="C:cytoplasm"/>
    <property type="evidence" value="ECO:0007669"/>
    <property type="project" value="TreeGrafter"/>
</dbReference>
<dbReference type="GO" id="GO:0009435">
    <property type="term" value="P:NAD+ biosynthetic process"/>
    <property type="evidence" value="ECO:0007669"/>
    <property type="project" value="UniProtKB-UniPathway"/>
</dbReference>
<evidence type="ECO:0000256" key="2">
    <source>
        <dbReference type="ARBA" id="ARBA00022642"/>
    </source>
</evidence>
<keyword evidence="11" id="KW-1185">Reference proteome</keyword>
<dbReference type="Gene3D" id="3.40.50.620">
    <property type="entry name" value="HUPs"/>
    <property type="match status" value="1"/>
</dbReference>
<dbReference type="InterPro" id="IPR014729">
    <property type="entry name" value="Rossmann-like_a/b/a_fold"/>
</dbReference>
<keyword evidence="2" id="KW-0662">Pyridine nucleotide biosynthesis</keyword>
<dbReference type="AlphaFoldDB" id="A0A367KGS6"/>
<evidence type="ECO:0000256" key="3">
    <source>
        <dbReference type="ARBA" id="ARBA00022679"/>
    </source>
</evidence>
<evidence type="ECO:0000313" key="10">
    <source>
        <dbReference type="EMBL" id="RCI01424.1"/>
    </source>
</evidence>
<dbReference type="GO" id="GO:0000309">
    <property type="term" value="F:nicotinamide-nucleotide adenylyltransferase activity"/>
    <property type="evidence" value="ECO:0007669"/>
    <property type="project" value="UniProtKB-EC"/>
</dbReference>
<reference evidence="10 11" key="1">
    <citation type="journal article" date="2018" name="G3 (Bethesda)">
        <title>Phylogenetic and Phylogenomic Definition of Rhizopus Species.</title>
        <authorList>
            <person name="Gryganskyi A.P."/>
            <person name="Golan J."/>
            <person name="Dolatabadi S."/>
            <person name="Mondo S."/>
            <person name="Robb S."/>
            <person name="Idnurm A."/>
            <person name="Muszewska A."/>
            <person name="Steczkiewicz K."/>
            <person name="Masonjones S."/>
            <person name="Liao H.L."/>
            <person name="Gajdeczka M.T."/>
            <person name="Anike F."/>
            <person name="Vuek A."/>
            <person name="Anishchenko I.M."/>
            <person name="Voigt K."/>
            <person name="de Hoog G.S."/>
            <person name="Smith M.E."/>
            <person name="Heitman J."/>
            <person name="Vilgalys R."/>
            <person name="Stajich J.E."/>
        </authorList>
    </citation>
    <scope>NUCLEOTIDE SEQUENCE [LARGE SCALE GENOMIC DNA]</scope>
    <source>
        <strain evidence="10 11">LSU 92-RS-03</strain>
    </source>
</reference>
<comment type="pathway">
    <text evidence="1">Cofactor biosynthesis; NAD(+) biosynthesis.</text>
</comment>
<proteinExistence type="predicted"/>
<sequence length="265" mass="30675">MNRAVLNVILREQDISKTIKNNAQQDFFTTFTPTICWPFRNQQEVGDRCRLLILDSSFNPPTNAHISLLKKSLEAYPSNYFHGILLLFSINNVDKVLTGASALQRAQMMELVASKFKEYNVAVGFTTHGKFVDKAASIQSWFSRHYPHHVLDIFFILGYDTVVRLLDPKYYHDVPVKTALESFFKTCRLICADRGENREEQDAFWKQVEQEYGTHIFTRIQLDLITCQYSSTMARQAIVNQDKKVESILDKSIVEFVEQQGLYLQ</sequence>
<evidence type="ECO:0000256" key="6">
    <source>
        <dbReference type="ARBA" id="ARBA00022840"/>
    </source>
</evidence>
<dbReference type="GO" id="GO:0005634">
    <property type="term" value="C:nucleus"/>
    <property type="evidence" value="ECO:0007669"/>
    <property type="project" value="TreeGrafter"/>
</dbReference>
<dbReference type="EMBL" id="PJQM01001743">
    <property type="protein sequence ID" value="RCI01424.1"/>
    <property type="molecule type" value="Genomic_DNA"/>
</dbReference>
<dbReference type="GO" id="GO:0005524">
    <property type="term" value="F:ATP binding"/>
    <property type="evidence" value="ECO:0007669"/>
    <property type="project" value="UniProtKB-KW"/>
</dbReference>
<name>A0A367KGS6_RHIST</name>
<dbReference type="UniPathway" id="UPA00253">
    <property type="reaction ID" value="UER00600"/>
</dbReference>
<dbReference type="Proteomes" id="UP000253551">
    <property type="component" value="Unassembled WGS sequence"/>
</dbReference>
<protein>
    <recommendedName>
        <fullName evidence="9">Cytidyltransferase-like domain-containing protein</fullName>
    </recommendedName>
</protein>
<comment type="caution">
    <text evidence="10">The sequence shown here is derived from an EMBL/GenBank/DDBJ whole genome shotgun (WGS) entry which is preliminary data.</text>
</comment>
<dbReference type="PANTHER" id="PTHR31285:SF0">
    <property type="entry name" value="NICOTINAMIDE MONONUCLEOTIDE ADENYLYLTRANSFERASE"/>
    <property type="match status" value="1"/>
</dbReference>
<dbReference type="InterPro" id="IPR005248">
    <property type="entry name" value="NadD/NMNAT"/>
</dbReference>
<keyword evidence="6" id="KW-0067">ATP-binding</keyword>
<evidence type="ECO:0000256" key="4">
    <source>
        <dbReference type="ARBA" id="ARBA00022695"/>
    </source>
</evidence>
<dbReference type="Pfam" id="PF01467">
    <property type="entry name" value="CTP_transf_like"/>
    <property type="match status" value="1"/>
</dbReference>
<keyword evidence="5" id="KW-0547">Nucleotide-binding</keyword>
<dbReference type="SUPFAM" id="SSF52374">
    <property type="entry name" value="Nucleotidylyl transferase"/>
    <property type="match status" value="1"/>
</dbReference>
<dbReference type="PANTHER" id="PTHR31285">
    <property type="entry name" value="NICOTINAMIDE MONONUCLEOTIDE ADENYLYLTRANSFERASE"/>
    <property type="match status" value="1"/>
</dbReference>
<comment type="catalytic activity">
    <reaction evidence="8">
        <text>beta-nicotinamide D-ribonucleotide + ATP + H(+) = diphosphate + NAD(+)</text>
        <dbReference type="Rhea" id="RHEA:21360"/>
        <dbReference type="ChEBI" id="CHEBI:14649"/>
        <dbReference type="ChEBI" id="CHEBI:15378"/>
        <dbReference type="ChEBI" id="CHEBI:30616"/>
        <dbReference type="ChEBI" id="CHEBI:33019"/>
        <dbReference type="ChEBI" id="CHEBI:57540"/>
        <dbReference type="EC" id="2.7.7.1"/>
    </reaction>
</comment>
<dbReference type="GO" id="GO:0016887">
    <property type="term" value="F:ATP hydrolysis activity"/>
    <property type="evidence" value="ECO:0007669"/>
    <property type="project" value="TreeGrafter"/>
</dbReference>
<evidence type="ECO:0000313" key="11">
    <source>
        <dbReference type="Proteomes" id="UP000253551"/>
    </source>
</evidence>
<evidence type="ECO:0000259" key="9">
    <source>
        <dbReference type="Pfam" id="PF01467"/>
    </source>
</evidence>
<feature type="domain" description="Cytidyltransferase-like" evidence="9">
    <location>
        <begin position="55"/>
        <end position="236"/>
    </location>
</feature>
<evidence type="ECO:0000256" key="5">
    <source>
        <dbReference type="ARBA" id="ARBA00022741"/>
    </source>
</evidence>